<dbReference type="Pfam" id="PF13439">
    <property type="entry name" value="Glyco_transf_4"/>
    <property type="match status" value="1"/>
</dbReference>
<dbReference type="InterPro" id="IPR028098">
    <property type="entry name" value="Glyco_trans_4-like_N"/>
</dbReference>
<dbReference type="Pfam" id="PF00534">
    <property type="entry name" value="Glycos_transf_1"/>
    <property type="match status" value="1"/>
</dbReference>
<name>A0A1Q9HK51_9VIBR</name>
<reference evidence="3 4" key="1">
    <citation type="submission" date="2016-09" db="EMBL/GenBank/DDBJ databases">
        <title>Genomic Taxonomy of the Vibrionaceae.</title>
        <authorList>
            <person name="Gonzalez-Castillo A."/>
            <person name="Gomez-Gil B."/>
            <person name="Enciso-Ibarra K."/>
        </authorList>
    </citation>
    <scope>NUCLEOTIDE SEQUENCE [LARGE SCALE GENOMIC DNA]</scope>
    <source>
        <strain evidence="3 4">CAIM 703</strain>
    </source>
</reference>
<dbReference type="Proteomes" id="UP000186313">
    <property type="component" value="Unassembled WGS sequence"/>
</dbReference>
<dbReference type="EMBL" id="MJMJ01000012">
    <property type="protein sequence ID" value="OLQ90704.1"/>
    <property type="molecule type" value="Genomic_DNA"/>
</dbReference>
<organism evidence="3 4">
    <name type="scientific">Vibrio panuliri</name>
    <dbReference type="NCBI Taxonomy" id="1381081"/>
    <lineage>
        <taxon>Bacteria</taxon>
        <taxon>Pseudomonadati</taxon>
        <taxon>Pseudomonadota</taxon>
        <taxon>Gammaproteobacteria</taxon>
        <taxon>Vibrionales</taxon>
        <taxon>Vibrionaceae</taxon>
        <taxon>Vibrio</taxon>
    </lineage>
</organism>
<dbReference type="GO" id="GO:0016757">
    <property type="term" value="F:glycosyltransferase activity"/>
    <property type="evidence" value="ECO:0007669"/>
    <property type="project" value="InterPro"/>
</dbReference>
<dbReference type="Gene3D" id="3.40.50.2000">
    <property type="entry name" value="Glycogen Phosphorylase B"/>
    <property type="match status" value="2"/>
</dbReference>
<dbReference type="STRING" id="1381081.BIY22_03865"/>
<keyword evidence="3" id="KW-0808">Transferase</keyword>
<dbReference type="GO" id="GO:1901135">
    <property type="term" value="P:carbohydrate derivative metabolic process"/>
    <property type="evidence" value="ECO:0007669"/>
    <property type="project" value="UniProtKB-ARBA"/>
</dbReference>
<evidence type="ECO:0000259" key="1">
    <source>
        <dbReference type="Pfam" id="PF00534"/>
    </source>
</evidence>
<feature type="domain" description="Glycosyl transferase family 1" evidence="1">
    <location>
        <begin position="192"/>
        <end position="339"/>
    </location>
</feature>
<dbReference type="PANTHER" id="PTHR12526">
    <property type="entry name" value="GLYCOSYLTRANSFERASE"/>
    <property type="match status" value="1"/>
</dbReference>
<gene>
    <name evidence="3" type="ORF">BIY22_03865</name>
</gene>
<sequence>MNKPQSAQPAPRRLTVHVVQHLKPGGIEALVLEMLRRSTPRDRSIVISLEGDRASAIKAWSKLAPFSRQLLFLDKPSGVSPSTVPKLCRLFKVLQPDVVHTHHIGPLLYAGCAARLSDVACVIHTEHDGWHFDNRKRARLQSLALNVVKPRLVADAQFVAKQLSKRFEYTDLSVIKNGVDCERFKPASQALARQRLGLPLNQILVGCAGRLEFVKGHDVLIHALAKLDPQIHLAIAGIGSQLDNLQELAQSLGVADRIHWLGLIDDMPRFYQSLDLFCLPSRNEGLPLSTLEAQACGITSIATHVGAVSETLCPSSSILVAKENPQALAQAIDTVQKRQTPASPRDFVSRNNDLKQMMDTYKQLAMESI</sequence>
<accession>A0A1Q9HK51</accession>
<evidence type="ECO:0000313" key="4">
    <source>
        <dbReference type="Proteomes" id="UP000186313"/>
    </source>
</evidence>
<comment type="caution">
    <text evidence="3">The sequence shown here is derived from an EMBL/GenBank/DDBJ whole genome shotgun (WGS) entry which is preliminary data.</text>
</comment>
<proteinExistence type="predicted"/>
<evidence type="ECO:0000259" key="2">
    <source>
        <dbReference type="Pfam" id="PF13439"/>
    </source>
</evidence>
<dbReference type="OrthoDB" id="9775208at2"/>
<feature type="domain" description="Glycosyltransferase subfamily 4-like N-terminal" evidence="2">
    <location>
        <begin position="24"/>
        <end position="183"/>
    </location>
</feature>
<evidence type="ECO:0000313" key="3">
    <source>
        <dbReference type="EMBL" id="OLQ90704.1"/>
    </source>
</evidence>
<dbReference type="SUPFAM" id="SSF53756">
    <property type="entry name" value="UDP-Glycosyltransferase/glycogen phosphorylase"/>
    <property type="match status" value="1"/>
</dbReference>
<protein>
    <submittedName>
        <fullName evidence="3">Glycosyl transferase</fullName>
    </submittedName>
</protein>
<dbReference type="InterPro" id="IPR001296">
    <property type="entry name" value="Glyco_trans_1"/>
</dbReference>
<dbReference type="AlphaFoldDB" id="A0A1Q9HK51"/>